<evidence type="ECO:0000256" key="5">
    <source>
        <dbReference type="ARBA" id="ARBA00022840"/>
    </source>
</evidence>
<feature type="region of interest" description="Disordered" evidence="10">
    <location>
        <begin position="359"/>
        <end position="384"/>
    </location>
</feature>
<dbReference type="InterPro" id="IPR011545">
    <property type="entry name" value="DEAD/DEAH_box_helicase_dom"/>
</dbReference>
<dbReference type="Pfam" id="PF00388">
    <property type="entry name" value="PI-PLC-X"/>
    <property type="match status" value="1"/>
</dbReference>
<comment type="similarity">
    <text evidence="7">Belongs to the DEAD box helicase family. DDX56/DBP9 subfamily.</text>
</comment>
<dbReference type="GO" id="GO:0008081">
    <property type="term" value="F:phosphoric diester hydrolase activity"/>
    <property type="evidence" value="ECO:0007669"/>
    <property type="project" value="InterPro"/>
</dbReference>
<feature type="compositionally biased region" description="Acidic residues" evidence="10">
    <location>
        <begin position="18"/>
        <end position="27"/>
    </location>
</feature>
<evidence type="ECO:0000313" key="14">
    <source>
        <dbReference type="EMBL" id="CAE6158983.1"/>
    </source>
</evidence>
<dbReference type="GO" id="GO:0003724">
    <property type="term" value="F:RNA helicase activity"/>
    <property type="evidence" value="ECO:0007669"/>
    <property type="project" value="UniProtKB-EC"/>
</dbReference>
<dbReference type="InterPro" id="IPR000909">
    <property type="entry name" value="PLipase_C_PInositol-sp_X_dom"/>
</dbReference>
<dbReference type="SMART" id="SM00490">
    <property type="entry name" value="HELICc"/>
    <property type="match status" value="1"/>
</dbReference>
<sequence length="1181" mass="133107">MGKTKYKPVEDVNSEVVDDVEIAEEVEEQRNDGEIEEEETPKSFEELGLDSRLIRALTKKGIEKPTLIQQSAIPYILEGKDVVARAKTGSGKTLAYLLPLLQKLFSADSVSKKKPAPSAFILVPSRELCQQVYTEVSSLIELCRVQLKAVQLTSSMSASDMRNALAGLPEILVSTPACIPKCFAAGVLEPTAVSESLAILVLDEADLLLSYGYEDNLRSVTSIIPRRCQCLLMSATTSSDVEKLKKLILHNPIVLTLTEENNKEEAVPSNVQQFWISCSTQDKLLHILALLKLEVVQKKILIFINTIDMGFRLKLFLEKFGIKSAILNGELPQNSRLHILEQFNAGLFDYLIATDDNSQTKKQKEETKGEDNKENNKNKKRSKPKLDAEFGVVRGIDFKKVHTVINFDMPQSVTGYIHRIGRTGRAYSSGSSVSLVSPDEVEGFEDIKSFLASEKNKDSDIITPFPLLTENAIESLRYRAEDVAKSVTKIAVRESRAQDLRNEIINSEKLKAHFEANPRDLDLLRHDKPLSKTAPAPHLKDIPEYLVDPKTQEASKMVKLARAAMGNTRRSGGGGGRNNKNKKRSRKGNDPLKTFNPNGSKRGHGGGVGQKKDGKDSSDGSTKKQKTIDRQKDVSNEEKNLTDLEKSDGSHFPGDDYRPSDRKNWMAGLTLEKLTLNKIVWPGTHDSATNDIGIPLISRPLAECQTLSIYEQLVLGTRVLDIRVQEDRQICHGILTSYDVDVVIDDVIRFLSETHSEILILEIRTEFGHKDPPEFETYLADKLGQFLIHQDDNLFNKPVSEILPKRVICIWKPRESPKPSRGGILWNSDYLKDNWIDTDLPWTKFQSNLKHLTRIVAEEVINPAVSIIQNQLQRPRDVLEQQQILDNLQESNGSHFPGDDYHSPDRKNWMAHLSVDKLTLNKIVWPGTHDSATNGIGDPVFTRWLGECQTLSTFDQLVLGTRVLDIRVQEDRSVCHGALSSYNVDVVLNDVIRFLSETQSEIIILEIRTEFKKKDPLGFEAYLIDKLGQFLIHQDDNLFDKPVSEILPKRVICIWKPRESPKPRRGGLLWNSDYLKDNWIDTDLPWTKFQSNLKHLSEQQPISSRRFFYRVENTVTPQADNLVVGVKPVTDRIRKHARLFISQCVSRGCGDKLQILSTDFVEGDFVDACVGLTYARIEGKV</sequence>
<protein>
    <recommendedName>
        <fullName evidence="1">RNA helicase</fullName>
        <ecNumber evidence="1">3.6.4.13</ecNumber>
    </recommendedName>
</protein>
<feature type="domain" description="Helicase C-terminal" evidence="12">
    <location>
        <begin position="289"/>
        <end position="473"/>
    </location>
</feature>
<dbReference type="PROSITE" id="PS51194">
    <property type="entry name" value="HELICASE_CTER"/>
    <property type="match status" value="1"/>
</dbReference>
<evidence type="ECO:0000256" key="10">
    <source>
        <dbReference type="SAM" id="MobiDB-lite"/>
    </source>
</evidence>
<comment type="catalytic activity">
    <reaction evidence="8">
        <text>ATP + H2O = ADP + phosphate + H(+)</text>
        <dbReference type="Rhea" id="RHEA:13065"/>
        <dbReference type="ChEBI" id="CHEBI:15377"/>
        <dbReference type="ChEBI" id="CHEBI:15378"/>
        <dbReference type="ChEBI" id="CHEBI:30616"/>
        <dbReference type="ChEBI" id="CHEBI:43474"/>
        <dbReference type="ChEBI" id="CHEBI:456216"/>
        <dbReference type="EC" id="3.6.4.13"/>
    </reaction>
</comment>
<evidence type="ECO:0000259" key="12">
    <source>
        <dbReference type="PROSITE" id="PS51194"/>
    </source>
</evidence>
<dbReference type="GO" id="GO:0003723">
    <property type="term" value="F:RNA binding"/>
    <property type="evidence" value="ECO:0007669"/>
    <property type="project" value="UniProtKB-KW"/>
</dbReference>
<keyword evidence="15" id="KW-1185">Reference proteome</keyword>
<dbReference type="Gene3D" id="3.40.50.300">
    <property type="entry name" value="P-loop containing nucleotide triphosphate hydrolases"/>
    <property type="match status" value="2"/>
</dbReference>
<dbReference type="EC" id="3.6.4.13" evidence="1"/>
<dbReference type="SUPFAM" id="SSF52540">
    <property type="entry name" value="P-loop containing nucleoside triphosphate hydrolases"/>
    <property type="match status" value="2"/>
</dbReference>
<evidence type="ECO:0000256" key="6">
    <source>
        <dbReference type="ARBA" id="ARBA00022884"/>
    </source>
</evidence>
<dbReference type="InterPro" id="IPR001650">
    <property type="entry name" value="Helicase_C-like"/>
</dbReference>
<evidence type="ECO:0000256" key="3">
    <source>
        <dbReference type="ARBA" id="ARBA00022801"/>
    </source>
</evidence>
<keyword evidence="6" id="KW-0694">RNA-binding</keyword>
<dbReference type="AlphaFoldDB" id="A0A8S2AT66"/>
<dbReference type="Pfam" id="PF00271">
    <property type="entry name" value="Helicase_C"/>
    <property type="match status" value="1"/>
</dbReference>
<evidence type="ECO:0000256" key="9">
    <source>
        <dbReference type="PROSITE-ProRule" id="PRU00552"/>
    </source>
</evidence>
<keyword evidence="3" id="KW-0378">Hydrolase</keyword>
<dbReference type="PANTHER" id="PTHR47959:SF21">
    <property type="entry name" value="DEAD-BOX HELICASE 56"/>
    <property type="match status" value="1"/>
</dbReference>
<feature type="short sequence motif" description="Q motif" evidence="9">
    <location>
        <begin position="42"/>
        <end position="70"/>
    </location>
</feature>
<feature type="compositionally biased region" description="Basic and acidic residues" evidence="10">
    <location>
        <begin position="359"/>
        <end position="377"/>
    </location>
</feature>
<dbReference type="Gene3D" id="3.20.20.190">
    <property type="entry name" value="Phosphatidylinositol (PI) phosphodiesterase"/>
    <property type="match status" value="2"/>
</dbReference>
<evidence type="ECO:0000256" key="7">
    <source>
        <dbReference type="ARBA" id="ARBA00038041"/>
    </source>
</evidence>
<dbReference type="PROSITE" id="PS51195">
    <property type="entry name" value="Q_MOTIF"/>
    <property type="match status" value="1"/>
</dbReference>
<gene>
    <name evidence="14" type="ORF">AARE701A_LOCUS17672</name>
</gene>
<accession>A0A8S2AT66</accession>
<dbReference type="SMART" id="SM00148">
    <property type="entry name" value="PLCXc"/>
    <property type="match status" value="1"/>
</dbReference>
<evidence type="ECO:0000256" key="4">
    <source>
        <dbReference type="ARBA" id="ARBA00022806"/>
    </source>
</evidence>
<evidence type="ECO:0000256" key="2">
    <source>
        <dbReference type="ARBA" id="ARBA00022741"/>
    </source>
</evidence>
<feature type="region of interest" description="Disordered" evidence="10">
    <location>
        <begin position="564"/>
        <end position="661"/>
    </location>
</feature>
<evidence type="ECO:0000313" key="15">
    <source>
        <dbReference type="Proteomes" id="UP000682877"/>
    </source>
</evidence>
<dbReference type="Proteomes" id="UP000682877">
    <property type="component" value="Chromosome 7"/>
</dbReference>
<dbReference type="SUPFAM" id="SSF51695">
    <property type="entry name" value="PLC-like phosphodiesterases"/>
    <property type="match status" value="2"/>
</dbReference>
<organism evidence="14 15">
    <name type="scientific">Arabidopsis arenosa</name>
    <name type="common">Sand rock-cress</name>
    <name type="synonym">Cardaminopsis arenosa</name>
    <dbReference type="NCBI Taxonomy" id="38785"/>
    <lineage>
        <taxon>Eukaryota</taxon>
        <taxon>Viridiplantae</taxon>
        <taxon>Streptophyta</taxon>
        <taxon>Embryophyta</taxon>
        <taxon>Tracheophyta</taxon>
        <taxon>Spermatophyta</taxon>
        <taxon>Magnoliopsida</taxon>
        <taxon>eudicotyledons</taxon>
        <taxon>Gunneridae</taxon>
        <taxon>Pentapetalae</taxon>
        <taxon>rosids</taxon>
        <taxon>malvids</taxon>
        <taxon>Brassicales</taxon>
        <taxon>Brassicaceae</taxon>
        <taxon>Camelineae</taxon>
        <taxon>Arabidopsis</taxon>
    </lineage>
</organism>
<dbReference type="PROSITE" id="PS50007">
    <property type="entry name" value="PIPLC_X_DOMAIN"/>
    <property type="match status" value="2"/>
</dbReference>
<dbReference type="InterPro" id="IPR014001">
    <property type="entry name" value="Helicase_ATP-bd"/>
</dbReference>
<proteinExistence type="inferred from homology"/>
<feature type="domain" description="DEAD-box RNA helicase Q" evidence="13">
    <location>
        <begin position="42"/>
        <end position="70"/>
    </location>
</feature>
<dbReference type="SMART" id="SM00487">
    <property type="entry name" value="DEXDc"/>
    <property type="match status" value="1"/>
</dbReference>
<dbReference type="Pfam" id="PF00270">
    <property type="entry name" value="DEAD"/>
    <property type="match status" value="1"/>
</dbReference>
<dbReference type="GO" id="GO:0005524">
    <property type="term" value="F:ATP binding"/>
    <property type="evidence" value="ECO:0007669"/>
    <property type="project" value="UniProtKB-KW"/>
</dbReference>
<feature type="domain" description="Helicase ATP-binding" evidence="11">
    <location>
        <begin position="73"/>
        <end position="255"/>
    </location>
</feature>
<reference evidence="14" key="1">
    <citation type="submission" date="2021-01" db="EMBL/GenBank/DDBJ databases">
        <authorList>
            <person name="Bezrukov I."/>
        </authorList>
    </citation>
    <scope>NUCLEOTIDE SEQUENCE</scope>
</reference>
<evidence type="ECO:0000256" key="1">
    <source>
        <dbReference type="ARBA" id="ARBA00012552"/>
    </source>
</evidence>
<dbReference type="InterPro" id="IPR014014">
    <property type="entry name" value="RNA_helicase_DEAD_Q_motif"/>
</dbReference>
<feature type="region of interest" description="Disordered" evidence="10">
    <location>
        <begin position="18"/>
        <end position="41"/>
    </location>
</feature>
<evidence type="ECO:0000259" key="13">
    <source>
        <dbReference type="PROSITE" id="PS51195"/>
    </source>
</evidence>
<dbReference type="InterPro" id="IPR017946">
    <property type="entry name" value="PLC-like_Pdiesterase_TIM-brl"/>
</dbReference>
<dbReference type="InterPro" id="IPR050079">
    <property type="entry name" value="DEAD_box_RNA_helicase"/>
</dbReference>
<feature type="compositionally biased region" description="Basic and acidic residues" evidence="10">
    <location>
        <begin position="610"/>
        <end position="661"/>
    </location>
</feature>
<dbReference type="InterPro" id="IPR027417">
    <property type="entry name" value="P-loop_NTPase"/>
</dbReference>
<dbReference type="PROSITE" id="PS51192">
    <property type="entry name" value="HELICASE_ATP_BIND_1"/>
    <property type="match status" value="1"/>
</dbReference>
<evidence type="ECO:0000256" key="8">
    <source>
        <dbReference type="ARBA" id="ARBA00047984"/>
    </source>
</evidence>
<dbReference type="CDD" id="cd17961">
    <property type="entry name" value="DEADc_DDX56"/>
    <property type="match status" value="1"/>
</dbReference>
<keyword evidence="2" id="KW-0547">Nucleotide-binding</keyword>
<dbReference type="EMBL" id="LR999457">
    <property type="protein sequence ID" value="CAE6158983.1"/>
    <property type="molecule type" value="Genomic_DNA"/>
</dbReference>
<name>A0A8S2AT66_ARAAE</name>
<dbReference type="GO" id="GO:0006629">
    <property type="term" value="P:lipid metabolic process"/>
    <property type="evidence" value="ECO:0007669"/>
    <property type="project" value="InterPro"/>
</dbReference>
<evidence type="ECO:0000259" key="11">
    <source>
        <dbReference type="PROSITE" id="PS51192"/>
    </source>
</evidence>
<dbReference type="CDD" id="cd18787">
    <property type="entry name" value="SF2_C_DEAD"/>
    <property type="match status" value="1"/>
</dbReference>
<dbReference type="PANTHER" id="PTHR47959">
    <property type="entry name" value="ATP-DEPENDENT RNA HELICASE RHLE-RELATED"/>
    <property type="match status" value="1"/>
</dbReference>
<keyword evidence="5" id="KW-0067">ATP-binding</keyword>
<keyword evidence="4" id="KW-0347">Helicase</keyword>
<dbReference type="GO" id="GO:0005829">
    <property type="term" value="C:cytosol"/>
    <property type="evidence" value="ECO:0007669"/>
    <property type="project" value="TreeGrafter"/>
</dbReference>